<dbReference type="OrthoDB" id="376023at2157"/>
<dbReference type="RefSeq" id="WP_157834023.1">
    <property type="nucleotide sequence ID" value="NZ_JMIY01000003.1"/>
</dbReference>
<dbReference type="EMBL" id="JMIY01000003">
    <property type="protein sequence ID" value="KCZ72311.1"/>
    <property type="molecule type" value="Genomic_DNA"/>
</dbReference>
<accession>A0A062UZF8</accession>
<gene>
    <name evidence="1" type="ORF">ANME2D_01717</name>
</gene>
<name>A0A062UZF8_9EURY</name>
<dbReference type="AlphaFoldDB" id="A0A062UZF8"/>
<keyword evidence="2" id="KW-1185">Reference proteome</keyword>
<evidence type="ECO:0000313" key="1">
    <source>
        <dbReference type="EMBL" id="KCZ72311.1"/>
    </source>
</evidence>
<comment type="caution">
    <text evidence="1">The sequence shown here is derived from an EMBL/GenBank/DDBJ whole genome shotgun (WGS) entry which is preliminary data.</text>
</comment>
<sequence length="60" mass="7491">MAAYGCKERKCPCRMWVNCLHYVNVQKRAWRLKRKEYDFHSWYRDNFRNEIQMVDVFVNG</sequence>
<protein>
    <submittedName>
        <fullName evidence="1">Uncharacterized protein</fullName>
    </submittedName>
</protein>
<organism evidence="1 2">
    <name type="scientific">Candidatus Methanoperedens nitratireducens</name>
    <dbReference type="NCBI Taxonomy" id="1392998"/>
    <lineage>
        <taxon>Archaea</taxon>
        <taxon>Methanobacteriati</taxon>
        <taxon>Methanobacteriota</taxon>
        <taxon>Stenosarchaea group</taxon>
        <taxon>Methanomicrobia</taxon>
        <taxon>Methanosarcinales</taxon>
        <taxon>ANME-2 cluster</taxon>
        <taxon>Candidatus Methanoperedentaceae</taxon>
        <taxon>Candidatus Methanoperedens</taxon>
    </lineage>
</organism>
<evidence type="ECO:0000313" key="2">
    <source>
        <dbReference type="Proteomes" id="UP000027153"/>
    </source>
</evidence>
<proteinExistence type="predicted"/>
<reference evidence="1 2" key="1">
    <citation type="journal article" date="2013" name="Nature">
        <title>Anaerobic oxidation of methane coupled to nitrate reduction in a novel archaeal lineage.</title>
        <authorList>
            <person name="Haroon M.F."/>
            <person name="Hu S."/>
            <person name="Shi Y."/>
            <person name="Imelfort M."/>
            <person name="Keller J."/>
            <person name="Hugenholtz P."/>
            <person name="Yuan Z."/>
            <person name="Tyson G.W."/>
        </authorList>
    </citation>
    <scope>NUCLEOTIDE SEQUENCE [LARGE SCALE GENOMIC DNA]</scope>
    <source>
        <strain evidence="1 2">ANME-2d</strain>
    </source>
</reference>
<dbReference type="Proteomes" id="UP000027153">
    <property type="component" value="Unassembled WGS sequence"/>
</dbReference>